<evidence type="ECO:0000256" key="4">
    <source>
        <dbReference type="ARBA" id="ARBA00022729"/>
    </source>
</evidence>
<comment type="similarity">
    <text evidence="2">Belongs to the bacterial solute-binding protein 8 family.</text>
</comment>
<dbReference type="SUPFAM" id="SSF53807">
    <property type="entry name" value="Helical backbone' metal receptor"/>
    <property type="match status" value="1"/>
</dbReference>
<evidence type="ECO:0000313" key="8">
    <source>
        <dbReference type="Proteomes" id="UP000621500"/>
    </source>
</evidence>
<comment type="caution">
    <text evidence="7">The sequence shown here is derived from an EMBL/GenBank/DDBJ whole genome shotgun (WGS) entry which is preliminary data.</text>
</comment>
<evidence type="ECO:0000256" key="3">
    <source>
        <dbReference type="ARBA" id="ARBA00022448"/>
    </source>
</evidence>
<dbReference type="Gene3D" id="3.40.50.1980">
    <property type="entry name" value="Nitrogenase molybdenum iron protein domain"/>
    <property type="match status" value="2"/>
</dbReference>
<protein>
    <submittedName>
        <fullName evidence="7">ABC transporter substrate-binding protein</fullName>
    </submittedName>
</protein>
<dbReference type="PANTHER" id="PTHR30532:SF24">
    <property type="entry name" value="FERRIC ENTEROBACTIN-BINDING PERIPLASMIC PROTEIN FEPB"/>
    <property type="match status" value="1"/>
</dbReference>
<dbReference type="PROSITE" id="PS51318">
    <property type="entry name" value="TAT"/>
    <property type="match status" value="1"/>
</dbReference>
<gene>
    <name evidence="7" type="ORF">Pma05_67870</name>
</gene>
<keyword evidence="4" id="KW-0732">Signal</keyword>
<reference evidence="7 8" key="1">
    <citation type="submission" date="2021-01" db="EMBL/GenBank/DDBJ databases">
        <title>Whole genome shotgun sequence of Plantactinospora mayteni NBRC 109088.</title>
        <authorList>
            <person name="Komaki H."/>
            <person name="Tamura T."/>
        </authorList>
    </citation>
    <scope>NUCLEOTIDE SEQUENCE [LARGE SCALE GENOMIC DNA]</scope>
    <source>
        <strain evidence="7 8">NBRC 109088</strain>
    </source>
</reference>
<dbReference type="InterPro" id="IPR006311">
    <property type="entry name" value="TAT_signal"/>
</dbReference>
<dbReference type="RefSeq" id="WP_203861545.1">
    <property type="nucleotide sequence ID" value="NZ_BAAAZQ010000020.1"/>
</dbReference>
<dbReference type="InterPro" id="IPR051313">
    <property type="entry name" value="Bact_iron-sidero_bind"/>
</dbReference>
<dbReference type="PROSITE" id="PS50983">
    <property type="entry name" value="FE_B12_PBP"/>
    <property type="match status" value="1"/>
</dbReference>
<proteinExistence type="inferred from homology"/>
<sequence>MPHPRQLTRRNLLGAAGALGLTALLGSCGRGDDSTGDSGSGGAWSFTDDRGQTASAASRPNRVVAFVGTAAALYDFGVAEALVGVFGPTKRADGSPDVQAGDLPVAGLTVIGNTWGEFNIETYASVKPELLVTHEYEKNSLWYVPDESKDKIVPLAPTVALVASRAPLDKVIGRHADLAAALGADLDAPKVTEAKARFEAAATSIKEAVAANPGIRVLACSAAEELFYASNPGVNSDILYYKSLGVDVVVPDKLDDGGYFESLSWENADKYPADLLLLDNRSSTLQPKDLTGKPTWGQLPAVKANQIVGWNSEPRFSYAGSAAALEALATALRSARKVAP</sequence>
<dbReference type="PROSITE" id="PS51257">
    <property type="entry name" value="PROKAR_LIPOPROTEIN"/>
    <property type="match status" value="1"/>
</dbReference>
<keyword evidence="8" id="KW-1185">Reference proteome</keyword>
<feature type="region of interest" description="Disordered" evidence="5">
    <location>
        <begin position="30"/>
        <end position="53"/>
    </location>
</feature>
<dbReference type="PANTHER" id="PTHR30532">
    <property type="entry name" value="IRON III DICITRATE-BINDING PERIPLASMIC PROTEIN"/>
    <property type="match status" value="1"/>
</dbReference>
<evidence type="ECO:0000256" key="1">
    <source>
        <dbReference type="ARBA" id="ARBA00004196"/>
    </source>
</evidence>
<evidence type="ECO:0000313" key="7">
    <source>
        <dbReference type="EMBL" id="GIH00215.1"/>
    </source>
</evidence>
<dbReference type="EMBL" id="BONX01000051">
    <property type="protein sequence ID" value="GIH00215.1"/>
    <property type="molecule type" value="Genomic_DNA"/>
</dbReference>
<accession>A0ABQ4EZY7</accession>
<comment type="subcellular location">
    <subcellularLocation>
        <location evidence="1">Cell envelope</location>
    </subcellularLocation>
</comment>
<dbReference type="Proteomes" id="UP000621500">
    <property type="component" value="Unassembled WGS sequence"/>
</dbReference>
<dbReference type="Pfam" id="PF01497">
    <property type="entry name" value="Peripla_BP_2"/>
    <property type="match status" value="1"/>
</dbReference>
<name>A0ABQ4EZY7_9ACTN</name>
<evidence type="ECO:0000259" key="6">
    <source>
        <dbReference type="PROSITE" id="PS50983"/>
    </source>
</evidence>
<keyword evidence="3" id="KW-0813">Transport</keyword>
<organism evidence="7 8">
    <name type="scientific">Plantactinospora mayteni</name>
    <dbReference type="NCBI Taxonomy" id="566021"/>
    <lineage>
        <taxon>Bacteria</taxon>
        <taxon>Bacillati</taxon>
        <taxon>Actinomycetota</taxon>
        <taxon>Actinomycetes</taxon>
        <taxon>Micromonosporales</taxon>
        <taxon>Micromonosporaceae</taxon>
        <taxon>Plantactinospora</taxon>
    </lineage>
</organism>
<evidence type="ECO:0000256" key="2">
    <source>
        <dbReference type="ARBA" id="ARBA00008814"/>
    </source>
</evidence>
<evidence type="ECO:0000256" key="5">
    <source>
        <dbReference type="SAM" id="MobiDB-lite"/>
    </source>
</evidence>
<dbReference type="InterPro" id="IPR002491">
    <property type="entry name" value="ABC_transptr_periplasmic_BD"/>
</dbReference>
<feature type="domain" description="Fe/B12 periplasmic-binding" evidence="6">
    <location>
        <begin position="61"/>
        <end position="340"/>
    </location>
</feature>